<keyword evidence="4" id="KW-1185">Reference proteome</keyword>
<organism evidence="3 4">
    <name type="scientific">Suillus fuscotomentosus</name>
    <dbReference type="NCBI Taxonomy" id="1912939"/>
    <lineage>
        <taxon>Eukaryota</taxon>
        <taxon>Fungi</taxon>
        <taxon>Dikarya</taxon>
        <taxon>Basidiomycota</taxon>
        <taxon>Agaricomycotina</taxon>
        <taxon>Agaricomycetes</taxon>
        <taxon>Agaricomycetidae</taxon>
        <taxon>Boletales</taxon>
        <taxon>Suillineae</taxon>
        <taxon>Suillaceae</taxon>
        <taxon>Suillus</taxon>
    </lineage>
</organism>
<feature type="region of interest" description="Disordered" evidence="1">
    <location>
        <begin position="1"/>
        <end position="57"/>
    </location>
</feature>
<reference evidence="3" key="1">
    <citation type="journal article" date="2020" name="New Phytol.">
        <title>Comparative genomics reveals dynamic genome evolution in host specialist ectomycorrhizal fungi.</title>
        <authorList>
            <person name="Lofgren L.A."/>
            <person name="Nguyen N.H."/>
            <person name="Vilgalys R."/>
            <person name="Ruytinx J."/>
            <person name="Liao H.L."/>
            <person name="Branco S."/>
            <person name="Kuo A."/>
            <person name="LaButti K."/>
            <person name="Lipzen A."/>
            <person name="Andreopoulos W."/>
            <person name="Pangilinan J."/>
            <person name="Riley R."/>
            <person name="Hundley H."/>
            <person name="Na H."/>
            <person name="Barry K."/>
            <person name="Grigoriev I.V."/>
            <person name="Stajich J.E."/>
            <person name="Kennedy P.G."/>
        </authorList>
    </citation>
    <scope>NUCLEOTIDE SEQUENCE</scope>
    <source>
        <strain evidence="3">FC203</strain>
    </source>
</reference>
<feature type="domain" description="DUF6830" evidence="2">
    <location>
        <begin position="63"/>
        <end position="138"/>
    </location>
</feature>
<feature type="compositionally biased region" description="Acidic residues" evidence="1">
    <location>
        <begin position="20"/>
        <end position="37"/>
    </location>
</feature>
<evidence type="ECO:0000313" key="4">
    <source>
        <dbReference type="Proteomes" id="UP001195769"/>
    </source>
</evidence>
<comment type="caution">
    <text evidence="3">The sequence shown here is derived from an EMBL/GenBank/DDBJ whole genome shotgun (WGS) entry which is preliminary data.</text>
</comment>
<feature type="region of interest" description="Disordered" evidence="1">
    <location>
        <begin position="136"/>
        <end position="155"/>
    </location>
</feature>
<dbReference type="EMBL" id="JABBWK010000065">
    <property type="protein sequence ID" value="KAG1895499.1"/>
    <property type="molecule type" value="Genomic_DNA"/>
</dbReference>
<dbReference type="AlphaFoldDB" id="A0AAD4HHB4"/>
<name>A0AAD4HHB4_9AGAM</name>
<accession>A0AAD4HHB4</accession>
<dbReference type="Proteomes" id="UP001195769">
    <property type="component" value="Unassembled WGS sequence"/>
</dbReference>
<feature type="compositionally biased region" description="Basic and acidic residues" evidence="1">
    <location>
        <begin position="144"/>
        <end position="155"/>
    </location>
</feature>
<sequence>MLKGHHAYHDPNDRPREVPEDKDEDEEDEDKQEEEAIDPDKQEPDDPQTALLEKMNHTRVTTDYFSKARQIITARDGAIPHPPRMFIAGGTAIHLNYTPSRTGVGVDDVATDFNILDLHVVLSEFLLCDTRERSSLYGGGSKKKAVDRPSSHPSI</sequence>
<proteinExistence type="predicted"/>
<dbReference type="InterPro" id="IPR049233">
    <property type="entry name" value="DUF6830"/>
</dbReference>
<dbReference type="GeneID" id="64662170"/>
<dbReference type="RefSeq" id="XP_041221075.1">
    <property type="nucleotide sequence ID" value="XM_041367872.1"/>
</dbReference>
<protein>
    <recommendedName>
        <fullName evidence="2">DUF6830 domain-containing protein</fullName>
    </recommendedName>
</protein>
<evidence type="ECO:0000313" key="3">
    <source>
        <dbReference type="EMBL" id="KAG1895499.1"/>
    </source>
</evidence>
<gene>
    <name evidence="3" type="ORF">F5891DRAFT_1194033</name>
</gene>
<evidence type="ECO:0000259" key="2">
    <source>
        <dbReference type="Pfam" id="PF20722"/>
    </source>
</evidence>
<evidence type="ECO:0000256" key="1">
    <source>
        <dbReference type="SAM" id="MobiDB-lite"/>
    </source>
</evidence>
<feature type="compositionally biased region" description="Basic and acidic residues" evidence="1">
    <location>
        <begin position="7"/>
        <end position="19"/>
    </location>
</feature>
<dbReference type="Pfam" id="PF20722">
    <property type="entry name" value="DUF6830"/>
    <property type="match status" value="1"/>
</dbReference>